<evidence type="ECO:0000256" key="5">
    <source>
        <dbReference type="ARBA" id="ARBA00023242"/>
    </source>
</evidence>
<dbReference type="Gene3D" id="3.40.1810.10">
    <property type="entry name" value="Transcription factor, MADS-box"/>
    <property type="match status" value="1"/>
</dbReference>
<evidence type="ECO:0000256" key="4">
    <source>
        <dbReference type="ARBA" id="ARBA00023163"/>
    </source>
</evidence>
<dbReference type="FunFam" id="3.40.1810.10:FF:000006">
    <property type="entry name" value="Agamous-like MADS-box protein AGL62"/>
    <property type="match status" value="1"/>
</dbReference>
<sequence length="202" mass="23129">MASKKTKGRQKVEMKRIENQDDRSITFSKRRSGIYKKASELATLTRAEIAIAVFSPAGKPFSFGHPSVESVINRFLEDPLDMDSTHHLVEAHRRMRIEDLTQKRNDMQHHLDENKEKGLKLKSKIKEMDSKGWWDTAIDELNIQELIELEKRFKELQMTLCNKIAENTSTVASSPQAPEIGHSFASTIVNDQNDPGFPDKNH</sequence>
<dbReference type="InterPro" id="IPR033896">
    <property type="entry name" value="MEF2-like_N"/>
</dbReference>
<dbReference type="Pfam" id="PF00319">
    <property type="entry name" value="SRF-TF"/>
    <property type="match status" value="1"/>
</dbReference>
<dbReference type="PANTHER" id="PTHR11945">
    <property type="entry name" value="MADS BOX PROTEIN"/>
    <property type="match status" value="1"/>
</dbReference>
<dbReference type="InterPro" id="IPR002100">
    <property type="entry name" value="TF_MADSbox"/>
</dbReference>
<dbReference type="GeneID" id="105139182"/>
<comment type="subcellular location">
    <subcellularLocation>
        <location evidence="1">Nucleus</location>
    </subcellularLocation>
</comment>
<dbReference type="GO" id="GO:0000978">
    <property type="term" value="F:RNA polymerase II cis-regulatory region sequence-specific DNA binding"/>
    <property type="evidence" value="ECO:0007669"/>
    <property type="project" value="TreeGrafter"/>
</dbReference>
<dbReference type="AlphaFoldDB" id="A0AAJ6V9T9"/>
<dbReference type="PRINTS" id="PR00404">
    <property type="entry name" value="MADSDOMAIN"/>
</dbReference>
<name>A0AAJ6V9T9_POPEU</name>
<evidence type="ECO:0000313" key="7">
    <source>
        <dbReference type="Proteomes" id="UP000694918"/>
    </source>
</evidence>
<feature type="domain" description="MADS-box" evidence="6">
    <location>
        <begin position="7"/>
        <end position="67"/>
    </location>
</feature>
<keyword evidence="7" id="KW-1185">Reference proteome</keyword>
<keyword evidence="4" id="KW-0804">Transcription</keyword>
<dbReference type="SUPFAM" id="SSF55455">
    <property type="entry name" value="SRF-like"/>
    <property type="match status" value="1"/>
</dbReference>
<organism evidence="7 8">
    <name type="scientific">Populus euphratica</name>
    <name type="common">Euphrates poplar</name>
    <dbReference type="NCBI Taxonomy" id="75702"/>
    <lineage>
        <taxon>Eukaryota</taxon>
        <taxon>Viridiplantae</taxon>
        <taxon>Streptophyta</taxon>
        <taxon>Embryophyta</taxon>
        <taxon>Tracheophyta</taxon>
        <taxon>Spermatophyta</taxon>
        <taxon>Magnoliopsida</taxon>
        <taxon>eudicotyledons</taxon>
        <taxon>Gunneridae</taxon>
        <taxon>Pentapetalae</taxon>
        <taxon>rosids</taxon>
        <taxon>fabids</taxon>
        <taxon>Malpighiales</taxon>
        <taxon>Salicaceae</taxon>
        <taxon>Saliceae</taxon>
        <taxon>Populus</taxon>
    </lineage>
</organism>
<dbReference type="GO" id="GO:0000981">
    <property type="term" value="F:DNA-binding transcription factor activity, RNA polymerase II-specific"/>
    <property type="evidence" value="ECO:0007669"/>
    <property type="project" value="TreeGrafter"/>
</dbReference>
<dbReference type="GO" id="GO:0046983">
    <property type="term" value="F:protein dimerization activity"/>
    <property type="evidence" value="ECO:0007669"/>
    <property type="project" value="InterPro"/>
</dbReference>
<reference evidence="8" key="1">
    <citation type="submission" date="2025-08" db="UniProtKB">
        <authorList>
            <consortium name="RefSeq"/>
        </authorList>
    </citation>
    <scope>IDENTIFICATION</scope>
</reference>
<protein>
    <submittedName>
        <fullName evidence="8">Agamous-like MADS-box protein AGL62</fullName>
    </submittedName>
</protein>
<dbReference type="PANTHER" id="PTHR11945:SF725">
    <property type="entry name" value="AGAMOUS-LIKE 58-RELATED"/>
    <property type="match status" value="1"/>
</dbReference>
<dbReference type="SMART" id="SM00432">
    <property type="entry name" value="MADS"/>
    <property type="match status" value="1"/>
</dbReference>
<dbReference type="Proteomes" id="UP000694918">
    <property type="component" value="Unplaced"/>
</dbReference>
<evidence type="ECO:0000313" key="8">
    <source>
        <dbReference type="RefSeq" id="XP_011043843.1"/>
    </source>
</evidence>
<dbReference type="GO" id="GO:0045944">
    <property type="term" value="P:positive regulation of transcription by RNA polymerase II"/>
    <property type="evidence" value="ECO:0007669"/>
    <property type="project" value="InterPro"/>
</dbReference>
<dbReference type="PROSITE" id="PS50066">
    <property type="entry name" value="MADS_BOX_2"/>
    <property type="match status" value="1"/>
</dbReference>
<accession>A0AAJ6V9T9</accession>
<dbReference type="CDD" id="cd00265">
    <property type="entry name" value="MADS_MEF2_like"/>
    <property type="match status" value="1"/>
</dbReference>
<dbReference type="KEGG" id="peu:105139182"/>
<keyword evidence="3" id="KW-0238">DNA-binding</keyword>
<evidence type="ECO:0000256" key="3">
    <source>
        <dbReference type="ARBA" id="ARBA00023125"/>
    </source>
</evidence>
<gene>
    <name evidence="8" type="primary">LOC105139182</name>
</gene>
<keyword evidence="5" id="KW-0539">Nucleus</keyword>
<evidence type="ECO:0000259" key="6">
    <source>
        <dbReference type="PROSITE" id="PS50066"/>
    </source>
</evidence>
<proteinExistence type="predicted"/>
<evidence type="ECO:0000256" key="2">
    <source>
        <dbReference type="ARBA" id="ARBA00023015"/>
    </source>
</evidence>
<dbReference type="InterPro" id="IPR036879">
    <property type="entry name" value="TF_MADSbox_sf"/>
</dbReference>
<keyword evidence="2" id="KW-0805">Transcription regulation</keyword>
<dbReference type="GO" id="GO:0005634">
    <property type="term" value="C:nucleus"/>
    <property type="evidence" value="ECO:0007669"/>
    <property type="project" value="UniProtKB-SubCell"/>
</dbReference>
<evidence type="ECO:0000256" key="1">
    <source>
        <dbReference type="ARBA" id="ARBA00004123"/>
    </source>
</evidence>
<dbReference type="RefSeq" id="XP_011043843.1">
    <property type="nucleotide sequence ID" value="XM_011045541.1"/>
</dbReference>